<dbReference type="Proteomes" id="UP000240971">
    <property type="component" value="Unassembled WGS sequence"/>
</dbReference>
<evidence type="ECO:0000313" key="2">
    <source>
        <dbReference type="Proteomes" id="UP000240971"/>
    </source>
</evidence>
<accession>A0A2P8HH50</accession>
<reference evidence="1 2" key="1">
    <citation type="submission" date="2018-03" db="EMBL/GenBank/DDBJ databases">
        <title>Genomic Encyclopedia of Archaeal and Bacterial Type Strains, Phase II (KMG-II): from individual species to whole genera.</title>
        <authorList>
            <person name="Goeker M."/>
        </authorList>
    </citation>
    <scope>NUCLEOTIDE SEQUENCE [LARGE SCALE GENOMIC DNA]</scope>
    <source>
        <strain evidence="1 2">DSM 24859</strain>
    </source>
</reference>
<sequence>MNLKQNLVALAFISLAAVSCKTTQSSAGCKFEGVVKDMSGLDGCGLLIELKDGTRLQPVEFAHPGFTLKAGQAVKLNYTELKDRMSTCMGGKMARIDCITAIK</sequence>
<dbReference type="AlphaFoldDB" id="A0A2P8HH50"/>
<dbReference type="OrthoDB" id="1123393at2"/>
<proteinExistence type="predicted"/>
<protein>
    <submittedName>
        <fullName evidence="1">Uncharacterized protein</fullName>
    </submittedName>
</protein>
<dbReference type="EMBL" id="PYAW01000004">
    <property type="protein sequence ID" value="PSL45548.1"/>
    <property type="molecule type" value="Genomic_DNA"/>
</dbReference>
<gene>
    <name evidence="1" type="ORF">CLV51_104253</name>
</gene>
<dbReference type="RefSeq" id="WP_106529872.1">
    <property type="nucleotide sequence ID" value="NZ_PYAW01000004.1"/>
</dbReference>
<organism evidence="1 2">
    <name type="scientific">Chitinophaga niastensis</name>
    <dbReference type="NCBI Taxonomy" id="536980"/>
    <lineage>
        <taxon>Bacteria</taxon>
        <taxon>Pseudomonadati</taxon>
        <taxon>Bacteroidota</taxon>
        <taxon>Chitinophagia</taxon>
        <taxon>Chitinophagales</taxon>
        <taxon>Chitinophagaceae</taxon>
        <taxon>Chitinophaga</taxon>
    </lineage>
</organism>
<name>A0A2P8HH50_CHINA</name>
<keyword evidence="2" id="KW-1185">Reference proteome</keyword>
<evidence type="ECO:0000313" key="1">
    <source>
        <dbReference type="EMBL" id="PSL45548.1"/>
    </source>
</evidence>
<dbReference type="PROSITE" id="PS51257">
    <property type="entry name" value="PROKAR_LIPOPROTEIN"/>
    <property type="match status" value="1"/>
</dbReference>
<comment type="caution">
    <text evidence="1">The sequence shown here is derived from an EMBL/GenBank/DDBJ whole genome shotgun (WGS) entry which is preliminary data.</text>
</comment>